<name>A0A0E0QVQ4_ORYRU</name>
<keyword evidence="4" id="KW-1185">Reference proteome</keyword>
<accession>A0A0E0QVQ4</accession>
<comment type="similarity">
    <text evidence="1">Belongs to the alkB family.</text>
</comment>
<dbReference type="EnsemblPlants" id="ORUFI10G00790.1">
    <property type="protein sequence ID" value="ORUFI10G00790.1"/>
    <property type="gene ID" value="ORUFI10G00790"/>
</dbReference>
<dbReference type="Gramene" id="ORUFI10G00790.1">
    <property type="protein sequence ID" value="ORUFI10G00790.1"/>
    <property type="gene ID" value="ORUFI10G00790"/>
</dbReference>
<dbReference type="STRING" id="4529.A0A0E0QVQ4"/>
<organism evidence="3 4">
    <name type="scientific">Oryza rufipogon</name>
    <name type="common">Brownbeard rice</name>
    <name type="synonym">Asian wild rice</name>
    <dbReference type="NCBI Taxonomy" id="4529"/>
    <lineage>
        <taxon>Eukaryota</taxon>
        <taxon>Viridiplantae</taxon>
        <taxon>Streptophyta</taxon>
        <taxon>Embryophyta</taxon>
        <taxon>Tracheophyta</taxon>
        <taxon>Spermatophyta</taxon>
        <taxon>Magnoliopsida</taxon>
        <taxon>Liliopsida</taxon>
        <taxon>Poales</taxon>
        <taxon>Poaceae</taxon>
        <taxon>BOP clade</taxon>
        <taxon>Oryzoideae</taxon>
        <taxon>Oryzeae</taxon>
        <taxon>Oryzinae</taxon>
        <taxon>Oryza</taxon>
    </lineage>
</organism>
<feature type="compositionally biased region" description="Pro residues" evidence="2">
    <location>
        <begin position="113"/>
        <end position="124"/>
    </location>
</feature>
<proteinExistence type="inferred from homology"/>
<reference evidence="4" key="1">
    <citation type="submission" date="2013-06" db="EMBL/GenBank/DDBJ databases">
        <authorList>
            <person name="Zhao Q."/>
        </authorList>
    </citation>
    <scope>NUCLEOTIDE SEQUENCE</scope>
    <source>
        <strain evidence="4">cv. W1943</strain>
    </source>
</reference>
<dbReference type="Proteomes" id="UP000008022">
    <property type="component" value="Unassembled WGS sequence"/>
</dbReference>
<evidence type="ECO:0000313" key="3">
    <source>
        <dbReference type="EnsemblPlants" id="ORUFI10G00790.1"/>
    </source>
</evidence>
<protein>
    <recommendedName>
        <fullName evidence="5">Fe2OG dioxygenase domain-containing protein</fullName>
    </recommendedName>
</protein>
<dbReference type="GO" id="GO:0003729">
    <property type="term" value="F:mRNA binding"/>
    <property type="evidence" value="ECO:0007669"/>
    <property type="project" value="InterPro"/>
</dbReference>
<dbReference type="eggNOG" id="KOG4176">
    <property type="taxonomic scope" value="Eukaryota"/>
</dbReference>
<evidence type="ECO:0000256" key="1">
    <source>
        <dbReference type="ARBA" id="ARBA00007879"/>
    </source>
</evidence>
<feature type="region of interest" description="Disordered" evidence="2">
    <location>
        <begin position="107"/>
        <end position="134"/>
    </location>
</feature>
<evidence type="ECO:0000256" key="2">
    <source>
        <dbReference type="SAM" id="MobiDB-lite"/>
    </source>
</evidence>
<dbReference type="SUPFAM" id="SSF51197">
    <property type="entry name" value="Clavaminate synthase-like"/>
    <property type="match status" value="1"/>
</dbReference>
<feature type="compositionally biased region" description="Basic and acidic residues" evidence="2">
    <location>
        <begin position="564"/>
        <end position="574"/>
    </location>
</feature>
<dbReference type="InterPro" id="IPR037151">
    <property type="entry name" value="AlkB-like_sf"/>
</dbReference>
<dbReference type="PANTHER" id="PTHR31447:SF0">
    <property type="entry name" value="HYDROXYPROLINE-RICH GLYCOPROTEIN FAMILY PROTEIN"/>
    <property type="match status" value="1"/>
</dbReference>
<dbReference type="HOGENOM" id="CLU_026669_2_0_1"/>
<dbReference type="AlphaFoldDB" id="A0A0E0QVQ4"/>
<dbReference type="InterPro" id="IPR044842">
    <property type="entry name" value="ALKBH9B/ALKBH10B-like"/>
</dbReference>
<dbReference type="GO" id="GO:0032451">
    <property type="term" value="F:demethylase activity"/>
    <property type="evidence" value="ECO:0007669"/>
    <property type="project" value="InterPro"/>
</dbReference>
<dbReference type="GO" id="GO:0006402">
    <property type="term" value="P:mRNA catabolic process"/>
    <property type="evidence" value="ECO:0007669"/>
    <property type="project" value="InterPro"/>
</dbReference>
<sequence>MGPQIAPPCSEPADDGRAGAGVDGAAAAAAAAAAADGRDGLVAWLRGEFAAANAIIDLLLAHARDAADPAGFDAVAAAVQRRRHHWAPVLHLQHYFPVTEVALALHHAAARQGPPPPPPPPRPPSGSAGAEGDDAAIASGGVKEVETSAEATQNSQLVSHISHATEAQPQKGLHVISNVVPVPTCFVVNEVIDGRMVNVLEGLKLYKGYVDLTEIGKVLSFVNEAKTMRRKPGLEGQTVVVAKRPMKGHGREIIQLGLPITEGPPEDEHLREVKVDPIPGVLQNLFDSLVHQKVVPSSPDYCVIDIFNEGDYSHPHHHPPWYGRPICTLCLTDCDMVFGHVIAADSRGDHAGPLKLSLSTGSVLVFEGKSADIAKRALPATSKQRILLSFGKSVSRKHVQSESSLLITPPLTPPPMPWAAPLRPGNIAIHPSSPKQLVYNPSNRVPAVSTPGLHHIPSNGIQTVFVAPLPITPKAVPFASAVTLPNSTAAWIAEAAPRPASPRLPLQGTGVFLPPGSGNPPPAQKLGVKHADAKPFFPQESSASSSGVSARAHKANGSVSSKPTRKDDMAEAKPKCNGSSDGGSSVAHAKATGGLEEQNCYLEDRKEKLKELLGVSMGTHTPHAAFPAPVADDEEAQRRAVDHRVLEPCELCGGRTCARRERRHGSQERECNSHG</sequence>
<dbReference type="OMA" id="VDWYRRI"/>
<dbReference type="Gene3D" id="2.60.120.590">
    <property type="entry name" value="Alpha-ketoglutarate-dependent dioxygenase AlkB-like"/>
    <property type="match status" value="1"/>
</dbReference>
<feature type="compositionally biased region" description="Low complexity" evidence="2">
    <location>
        <begin position="541"/>
        <end position="550"/>
    </location>
</feature>
<evidence type="ECO:0000313" key="4">
    <source>
        <dbReference type="Proteomes" id="UP000008022"/>
    </source>
</evidence>
<feature type="compositionally biased region" description="Low complexity" evidence="2">
    <location>
        <begin position="125"/>
        <end position="134"/>
    </location>
</feature>
<evidence type="ECO:0008006" key="5">
    <source>
        <dbReference type="Google" id="ProtNLM"/>
    </source>
</evidence>
<dbReference type="PANTHER" id="PTHR31447">
    <property type="entry name" value="HYDROXYPROLINE-RICH GLYCOPROTEIN FAMILY PROTEIN-RELATED"/>
    <property type="match status" value="1"/>
</dbReference>
<feature type="region of interest" description="Disordered" evidence="2">
    <location>
        <begin position="499"/>
        <end position="588"/>
    </location>
</feature>
<reference evidence="3" key="2">
    <citation type="submission" date="2015-06" db="UniProtKB">
        <authorList>
            <consortium name="EnsemblPlants"/>
        </authorList>
    </citation>
    <scope>IDENTIFICATION</scope>
</reference>